<dbReference type="InParanoid" id="A0A316YJY3"/>
<dbReference type="PANTHER" id="PTHR11941:SF171">
    <property type="entry name" value="SD19268P"/>
    <property type="match status" value="1"/>
</dbReference>
<name>A0A316YJY3_9BASI</name>
<accession>A0A316YJY3</accession>
<dbReference type="InterPro" id="IPR029045">
    <property type="entry name" value="ClpP/crotonase-like_dom_sf"/>
</dbReference>
<keyword evidence="2" id="KW-0456">Lyase</keyword>
<dbReference type="InterPro" id="IPR001753">
    <property type="entry name" value="Enoyl-CoA_hydra/iso"/>
</dbReference>
<dbReference type="PANTHER" id="PTHR11941">
    <property type="entry name" value="ENOYL-COA HYDRATASE-RELATED"/>
    <property type="match status" value="1"/>
</dbReference>
<comment type="similarity">
    <text evidence="1 3">Belongs to the enoyl-CoA hydratase/isomerase family.</text>
</comment>
<gene>
    <name evidence="4" type="ORF">FA10DRAFT_268035</name>
</gene>
<proteinExistence type="inferred from homology"/>
<dbReference type="GO" id="GO:0005739">
    <property type="term" value="C:mitochondrion"/>
    <property type="evidence" value="ECO:0007669"/>
    <property type="project" value="TreeGrafter"/>
</dbReference>
<dbReference type="CDD" id="cd06558">
    <property type="entry name" value="crotonase-like"/>
    <property type="match status" value="1"/>
</dbReference>
<dbReference type="Gene3D" id="1.10.12.10">
    <property type="entry name" value="Lyase 2-enoyl-coa Hydratase, Chain A, domain 2"/>
    <property type="match status" value="1"/>
</dbReference>
<protein>
    <submittedName>
        <fullName evidence="4">3-hydroxybutyryl-CoA dehydratase</fullName>
    </submittedName>
</protein>
<dbReference type="AlphaFoldDB" id="A0A316YJY3"/>
<evidence type="ECO:0000256" key="3">
    <source>
        <dbReference type="RuleBase" id="RU003707"/>
    </source>
</evidence>
<dbReference type="EMBL" id="KZ819637">
    <property type="protein sequence ID" value="PWN89492.1"/>
    <property type="molecule type" value="Genomic_DNA"/>
</dbReference>
<dbReference type="SUPFAM" id="SSF52096">
    <property type="entry name" value="ClpP/crotonase"/>
    <property type="match status" value="1"/>
</dbReference>
<evidence type="ECO:0000256" key="2">
    <source>
        <dbReference type="ARBA" id="ARBA00023239"/>
    </source>
</evidence>
<dbReference type="FunFam" id="3.90.226.10:FF:000009">
    <property type="entry name" value="Carnitinyl-CoA dehydratase"/>
    <property type="match status" value="1"/>
</dbReference>
<dbReference type="STRING" id="215250.A0A316YJY3"/>
<sequence length="311" mass="33495">MIALRGTAASSLVLRQPLARRPCLQAHQPRYYSAANSSAQAYLERLSDLASPDKNGGDEGHDGNIGVLTLDRPAAKNAISQQMLGELDEAIDNVKKDHSIRVLVLRSAVDKTFCAGADLKERKFMSISEVEQFLARLRKVFTNLSKLPCPTIAALDGLAMGGGMELALCTDIRVGSPDANRLGLTETKLGIIPGAGGTHRMTRLIGASRTKDLVFTGRLVDSIEAHSFGILDHLAASSALKDSIGLARQMARNGPIALQAAKQAIDKGQSLDTETALDWERACYDRCIGTKDRLEGLKAFAEKRAPVYRGE</sequence>
<dbReference type="GO" id="GO:0016836">
    <property type="term" value="F:hydro-lyase activity"/>
    <property type="evidence" value="ECO:0007669"/>
    <property type="project" value="UniProtKB-ARBA"/>
</dbReference>
<dbReference type="OrthoDB" id="410701at2759"/>
<dbReference type="PROSITE" id="PS00166">
    <property type="entry name" value="ENOYL_COA_HYDRATASE"/>
    <property type="match status" value="1"/>
</dbReference>
<reference evidence="4 5" key="1">
    <citation type="journal article" date="2018" name="Mol. Biol. Evol.">
        <title>Broad Genomic Sampling Reveals a Smut Pathogenic Ancestry of the Fungal Clade Ustilaginomycotina.</title>
        <authorList>
            <person name="Kijpornyongpan T."/>
            <person name="Mondo S.J."/>
            <person name="Barry K."/>
            <person name="Sandor L."/>
            <person name="Lee J."/>
            <person name="Lipzen A."/>
            <person name="Pangilinan J."/>
            <person name="LaButti K."/>
            <person name="Hainaut M."/>
            <person name="Henrissat B."/>
            <person name="Grigoriev I.V."/>
            <person name="Spatafora J.W."/>
            <person name="Aime M.C."/>
        </authorList>
    </citation>
    <scope>NUCLEOTIDE SEQUENCE [LARGE SCALE GENOMIC DNA]</scope>
    <source>
        <strain evidence="4 5">MCA 4198</strain>
    </source>
</reference>
<dbReference type="GeneID" id="37044066"/>
<dbReference type="InterPro" id="IPR018376">
    <property type="entry name" value="Enoyl-CoA_hyd/isom_CS"/>
</dbReference>
<dbReference type="FunFam" id="1.10.12.10:FF:000001">
    <property type="entry name" value="Probable enoyl-CoA hydratase, mitochondrial"/>
    <property type="match status" value="1"/>
</dbReference>
<dbReference type="RefSeq" id="XP_025376690.1">
    <property type="nucleotide sequence ID" value="XM_025522150.1"/>
</dbReference>
<dbReference type="Gene3D" id="3.90.226.10">
    <property type="entry name" value="2-enoyl-CoA Hydratase, Chain A, domain 1"/>
    <property type="match status" value="1"/>
</dbReference>
<dbReference type="InterPro" id="IPR014748">
    <property type="entry name" value="Enoyl-CoA_hydra_C"/>
</dbReference>
<evidence type="ECO:0000313" key="4">
    <source>
        <dbReference type="EMBL" id="PWN89492.1"/>
    </source>
</evidence>
<evidence type="ECO:0000313" key="5">
    <source>
        <dbReference type="Proteomes" id="UP000245768"/>
    </source>
</evidence>
<dbReference type="Proteomes" id="UP000245768">
    <property type="component" value="Unassembled WGS sequence"/>
</dbReference>
<evidence type="ECO:0000256" key="1">
    <source>
        <dbReference type="ARBA" id="ARBA00005254"/>
    </source>
</evidence>
<keyword evidence="5" id="KW-1185">Reference proteome</keyword>
<dbReference type="Pfam" id="PF00378">
    <property type="entry name" value="ECH_1"/>
    <property type="match status" value="1"/>
</dbReference>
<dbReference type="GO" id="GO:0006635">
    <property type="term" value="P:fatty acid beta-oxidation"/>
    <property type="evidence" value="ECO:0007669"/>
    <property type="project" value="TreeGrafter"/>
</dbReference>
<organism evidence="4 5">
    <name type="scientific">Acaromyces ingoldii</name>
    <dbReference type="NCBI Taxonomy" id="215250"/>
    <lineage>
        <taxon>Eukaryota</taxon>
        <taxon>Fungi</taxon>
        <taxon>Dikarya</taxon>
        <taxon>Basidiomycota</taxon>
        <taxon>Ustilaginomycotina</taxon>
        <taxon>Exobasidiomycetes</taxon>
        <taxon>Exobasidiales</taxon>
        <taxon>Cryptobasidiaceae</taxon>
        <taxon>Acaromyces</taxon>
    </lineage>
</organism>